<organism evidence="1 2">
    <name type="scientific">Streptomyces rubradiris</name>
    <name type="common">Streptomyces achromogenes subsp. rubradiris</name>
    <dbReference type="NCBI Taxonomy" id="285531"/>
    <lineage>
        <taxon>Bacteria</taxon>
        <taxon>Bacillati</taxon>
        <taxon>Actinomycetota</taxon>
        <taxon>Actinomycetes</taxon>
        <taxon>Kitasatosporales</taxon>
        <taxon>Streptomycetaceae</taxon>
        <taxon>Streptomyces</taxon>
    </lineage>
</organism>
<gene>
    <name evidence="1" type="ORF">Srubr_02390</name>
</gene>
<proteinExistence type="predicted"/>
<evidence type="ECO:0000313" key="1">
    <source>
        <dbReference type="EMBL" id="GHI50393.1"/>
    </source>
</evidence>
<keyword evidence="2" id="KW-1185">Reference proteome</keyword>
<dbReference type="EMBL" id="BNEA01000001">
    <property type="protein sequence ID" value="GHI50393.1"/>
    <property type="molecule type" value="Genomic_DNA"/>
</dbReference>
<comment type="caution">
    <text evidence="1">The sequence shown here is derived from an EMBL/GenBank/DDBJ whole genome shotgun (WGS) entry which is preliminary data.</text>
</comment>
<evidence type="ECO:0000313" key="2">
    <source>
        <dbReference type="Proteomes" id="UP000646738"/>
    </source>
</evidence>
<name>A0ABQ3R3G2_STRRR</name>
<accession>A0ABQ3R3G2</accession>
<dbReference type="RefSeq" id="WP_189999682.1">
    <property type="nucleotide sequence ID" value="NZ_BNCB01000032.1"/>
</dbReference>
<dbReference type="Proteomes" id="UP000646738">
    <property type="component" value="Unassembled WGS sequence"/>
</dbReference>
<reference evidence="2" key="1">
    <citation type="submission" date="2023-07" db="EMBL/GenBank/DDBJ databases">
        <title>Whole genome shotgun sequence of Streptomyces achromogenes subsp. rubradiris NBRC 14000.</title>
        <authorList>
            <person name="Komaki H."/>
            <person name="Tamura T."/>
        </authorList>
    </citation>
    <scope>NUCLEOTIDE SEQUENCE [LARGE SCALE GENOMIC DNA]</scope>
    <source>
        <strain evidence="2">NBRC 14000</strain>
    </source>
</reference>
<protein>
    <submittedName>
        <fullName evidence="1">Uncharacterized protein</fullName>
    </submittedName>
</protein>
<sequence length="83" mass="9459">MTEQQIRDILRPYRDGGSISRLYATGEISEHTIPALVDLMASLDLDDRDTEIDQIHDVIDYVTQVGCRPPVTRWTTAATREQK</sequence>